<organism evidence="1 2">
    <name type="scientific">Staphylococcus hyicus</name>
    <dbReference type="NCBI Taxonomy" id="1284"/>
    <lineage>
        <taxon>Bacteria</taxon>
        <taxon>Bacillati</taxon>
        <taxon>Bacillota</taxon>
        <taxon>Bacilli</taxon>
        <taxon>Bacillales</taxon>
        <taxon>Staphylococcaceae</taxon>
        <taxon>Staphylococcus</taxon>
    </lineage>
</organism>
<proteinExistence type="predicted"/>
<accession>A0ACD5FPX1</accession>
<evidence type="ECO:0000313" key="2">
    <source>
        <dbReference type="Proteomes" id="UP001234913"/>
    </source>
</evidence>
<evidence type="ECO:0000313" key="1">
    <source>
        <dbReference type="EMBL" id="XKR70307.1"/>
    </source>
</evidence>
<dbReference type="EMBL" id="CP171742">
    <property type="protein sequence ID" value="XKR70307.1"/>
    <property type="molecule type" value="Genomic_DNA"/>
</dbReference>
<sequence>MNDISQINAYTEKYSAISYQSYEIETSLLNNKSYEKITNETKRARENNEFPSNLEYVDSFLDKKTGMSGVAFKDTHTNKVTIGFAGTNVGSGNTSDMIKDVGADLNIGLSLVDAHDPYFNETNKFINKIKKKHEIEAFTGHSKGGRDAMILGIEHNIDDIVIFNSASLDLKGRSQIHATINDWMVKPSSNPLELSKKNYMDYLLLHAKAQNYKGNIIHFRNNNDLVSVGLSLMGGSYYGKDFVFKGGGHGLSSMMSYERQLEIKKILNKRPYATLVKETHQRVQRDVKKRLSSVDNLRANLVSANGGSLSSNQEKLLETQTALTLIQGLNQLLDAEIDLMLKEYDNAIGDLNILWNDTIVQADDLSQGKLSEGEILSALSDGNATEQSIVIDNEETINTKKDKLKEVGKKYDELINKIQEAIDEILQNDQVLAQQIRMFST</sequence>
<name>A0ACD5FPX1_STAHY</name>
<gene>
    <name evidence="1" type="ORF">QUC96_005645</name>
</gene>
<reference evidence="1" key="1">
    <citation type="submission" date="2024-09" db="EMBL/GenBank/DDBJ databases">
        <authorList>
            <person name="Gagne-Thivierge C."/>
        </authorList>
    </citation>
    <scope>NUCLEOTIDE SEQUENCE</scope>
    <source>
        <strain evidence="1">SC310</strain>
    </source>
</reference>
<dbReference type="Proteomes" id="UP001234913">
    <property type="component" value="Chromosome"/>
</dbReference>
<keyword evidence="2" id="KW-1185">Reference proteome</keyword>
<protein>
    <submittedName>
        <fullName evidence="1">Uncharacterized protein</fullName>
    </submittedName>
</protein>